<sequence>DRGCDVISVPLRNFAEFLYNEFYHRKTAELIDGRK</sequence>
<accession>X1NGJ5</accession>
<name>X1NGJ5_9ZZZZ</name>
<comment type="caution">
    <text evidence="1">The sequence shown here is derived from an EMBL/GenBank/DDBJ whole genome shotgun (WGS) entry which is preliminary data.</text>
</comment>
<evidence type="ECO:0000313" key="1">
    <source>
        <dbReference type="EMBL" id="GAI42723.1"/>
    </source>
</evidence>
<dbReference type="AlphaFoldDB" id="X1NGJ5"/>
<reference evidence="1" key="1">
    <citation type="journal article" date="2014" name="Front. Microbiol.">
        <title>High frequency of phylogenetically diverse reductive dehalogenase-homologous genes in deep subseafloor sedimentary metagenomes.</title>
        <authorList>
            <person name="Kawai M."/>
            <person name="Futagami T."/>
            <person name="Toyoda A."/>
            <person name="Takaki Y."/>
            <person name="Nishi S."/>
            <person name="Hori S."/>
            <person name="Arai W."/>
            <person name="Tsubouchi T."/>
            <person name="Morono Y."/>
            <person name="Uchiyama I."/>
            <person name="Ito T."/>
            <person name="Fujiyama A."/>
            <person name="Inagaki F."/>
            <person name="Takami H."/>
        </authorList>
    </citation>
    <scope>NUCLEOTIDE SEQUENCE</scope>
    <source>
        <strain evidence="1">Expedition CK06-06</strain>
    </source>
</reference>
<dbReference type="EMBL" id="BARV01025281">
    <property type="protein sequence ID" value="GAI42723.1"/>
    <property type="molecule type" value="Genomic_DNA"/>
</dbReference>
<proteinExistence type="predicted"/>
<organism evidence="1">
    <name type="scientific">marine sediment metagenome</name>
    <dbReference type="NCBI Taxonomy" id="412755"/>
    <lineage>
        <taxon>unclassified sequences</taxon>
        <taxon>metagenomes</taxon>
        <taxon>ecological metagenomes</taxon>
    </lineage>
</organism>
<gene>
    <name evidence="1" type="ORF">S06H3_41095</name>
</gene>
<protein>
    <submittedName>
        <fullName evidence="1">Uncharacterized protein</fullName>
    </submittedName>
</protein>
<feature type="non-terminal residue" evidence="1">
    <location>
        <position position="1"/>
    </location>
</feature>